<dbReference type="RefSeq" id="WP_186861206.1">
    <property type="nucleotide sequence ID" value="NZ_JACOGC010000001.1"/>
</dbReference>
<sequence>MALTDILSITRTAFFNAFERAVTDIVPNAIESLYLKSDTDYPAGEKADVFSARLVLQERREELFRLLGGNMQQLLDRSMQTAYQTFRPSSSALSVSAQSLSLLDSSAFEDSLRFNSLTQLLRDAAGQELIDLNIRIAVLFGQDDIIERENPFRPYLLLRALSQSVDALRLNQEVTGILVTHLGQCLEEKVATIYQEANTALEKQGIYAQLTLKINKAPESISPVGQQASEFRYGATSSAGYAPSAEMSAGAYAGGVSGTHFPPLEPVSAISMERLFQVLRADRAAPGSQVSLQMPQSVAHVPSALNWLPHAVSLRDQLAQMFFAGNTPAPVTGKSGEVDQVDQTAHGDQLIRTLGEMHKSQVPDCSQMLKEDEVRNLIYEQRSALMALADSGKESMTIDMMAMLMASVLKDPLLTVSLRTELGRLAYLLLQLALLEPDFLHQPEHPAQVLLNRISTVTIGAQHLPAFNPRLEEEITRIFKTLARHDCSVPGLFERIDHRFETFVSRELKSHNKQIRRVVKSIEEAQIRYTQFVQTAALLKRILSARAVPDQFRNILENDWIRVIYMAERRDAALARRLRMFVPDILWSMLPKMSPEDNTQLSVRLPQLLADLRLGMELLSWSQFKQNALLNWLNDAHGRALRTTERDMPAEPLAEVRQAFREFLQQQPVMPPANLTEAEYAEMLVYLRDVLAKVGVEAILLNEGSPAEEMAGQMAGIAEPVKLTPSSKALPRSLVSGTPVIFNMPDLMGQGCINWVNPNNSNFVLSVEGQEVPVILSAPGFVALSQQGAVKLVETAPLFERAIHTLIRSAELLEK</sequence>
<dbReference type="Pfam" id="PF07793">
    <property type="entry name" value="DUF1631"/>
    <property type="match status" value="1"/>
</dbReference>
<keyword evidence="2" id="KW-1185">Reference proteome</keyword>
<evidence type="ECO:0000313" key="1">
    <source>
        <dbReference type="EMBL" id="MBC3883503.1"/>
    </source>
</evidence>
<dbReference type="InterPro" id="IPR012434">
    <property type="entry name" value="DUF1631"/>
</dbReference>
<organism evidence="1 2">
    <name type="scientific">Undibacterium griseum</name>
    <dbReference type="NCBI Taxonomy" id="2762295"/>
    <lineage>
        <taxon>Bacteria</taxon>
        <taxon>Pseudomonadati</taxon>
        <taxon>Pseudomonadota</taxon>
        <taxon>Betaproteobacteria</taxon>
        <taxon>Burkholderiales</taxon>
        <taxon>Oxalobacteraceae</taxon>
        <taxon>Undibacterium</taxon>
    </lineage>
</organism>
<name>A0ABR6YI17_9BURK</name>
<gene>
    <name evidence="1" type="ORF">H8K27_00005</name>
</gene>
<dbReference type="Proteomes" id="UP000613113">
    <property type="component" value="Unassembled WGS sequence"/>
</dbReference>
<dbReference type="EMBL" id="JACOGC010000001">
    <property type="protein sequence ID" value="MBC3883503.1"/>
    <property type="molecule type" value="Genomic_DNA"/>
</dbReference>
<evidence type="ECO:0000313" key="2">
    <source>
        <dbReference type="Proteomes" id="UP000613113"/>
    </source>
</evidence>
<reference evidence="1 2" key="1">
    <citation type="submission" date="2020-08" db="EMBL/GenBank/DDBJ databases">
        <title>Novel species isolated from subtropical streams in China.</title>
        <authorList>
            <person name="Lu H."/>
        </authorList>
    </citation>
    <scope>NUCLEOTIDE SEQUENCE [LARGE SCALE GENOMIC DNA]</scope>
    <source>
        <strain evidence="1 2">FT31W</strain>
    </source>
</reference>
<comment type="caution">
    <text evidence="1">The sequence shown here is derived from an EMBL/GenBank/DDBJ whole genome shotgun (WGS) entry which is preliminary data.</text>
</comment>
<accession>A0ABR6YI17</accession>
<proteinExistence type="predicted"/>
<protein>
    <submittedName>
        <fullName evidence="1">DUF1631 family protein</fullName>
    </submittedName>
</protein>